<accession>A0A2S9QGX5</accession>
<evidence type="ECO:0008006" key="4">
    <source>
        <dbReference type="Google" id="ProtNLM"/>
    </source>
</evidence>
<dbReference type="NCBIfam" id="NF047412">
    <property type="entry name" value="sig_GCG_CRPN_rpt"/>
    <property type="match status" value="1"/>
</dbReference>
<comment type="caution">
    <text evidence="2">The sequence shown here is derived from an EMBL/GenBank/DDBJ whole genome shotgun (WGS) entry which is preliminary data.</text>
</comment>
<keyword evidence="1" id="KW-0732">Signal</keyword>
<feature type="chain" id="PRO_5015456210" description="Lipoprotein" evidence="1">
    <location>
        <begin position="22"/>
        <end position="74"/>
    </location>
</feature>
<dbReference type="Proteomes" id="UP000237682">
    <property type="component" value="Unassembled WGS sequence"/>
</dbReference>
<organism evidence="2 3">
    <name type="scientific">Labrys okinawensis</name>
    <dbReference type="NCBI Taxonomy" id="346911"/>
    <lineage>
        <taxon>Bacteria</taxon>
        <taxon>Pseudomonadati</taxon>
        <taxon>Pseudomonadota</taxon>
        <taxon>Alphaproteobacteria</taxon>
        <taxon>Hyphomicrobiales</taxon>
        <taxon>Xanthobacteraceae</taxon>
        <taxon>Labrys</taxon>
    </lineage>
</organism>
<reference evidence="2 3" key="1">
    <citation type="submission" date="2018-02" db="EMBL/GenBank/DDBJ databases">
        <title>Whole genome sequencing of endophytic bacterium.</title>
        <authorList>
            <person name="Eedara R."/>
            <person name="Podile A.R."/>
        </authorList>
    </citation>
    <scope>NUCLEOTIDE SEQUENCE [LARGE SCALE GENOMIC DNA]</scope>
    <source>
        <strain evidence="2 3">RP1T</strain>
    </source>
</reference>
<feature type="signal peptide" evidence="1">
    <location>
        <begin position="1"/>
        <end position="21"/>
    </location>
</feature>
<evidence type="ECO:0000256" key="1">
    <source>
        <dbReference type="SAM" id="SignalP"/>
    </source>
</evidence>
<keyword evidence="3" id="KW-1185">Reference proteome</keyword>
<sequence length="74" mass="8119">MIRSIAISAAFLGGLLLTSCAPPVARTVVVGAPVGCGPGWRPNIWGRCVPNTPVYYPYRRPVYLGYGGYRRYSW</sequence>
<evidence type="ECO:0000313" key="2">
    <source>
        <dbReference type="EMBL" id="PRH88540.1"/>
    </source>
</evidence>
<evidence type="ECO:0000313" key="3">
    <source>
        <dbReference type="Proteomes" id="UP000237682"/>
    </source>
</evidence>
<dbReference type="EMBL" id="PUEJ01000002">
    <property type="protein sequence ID" value="PRH88540.1"/>
    <property type="molecule type" value="Genomic_DNA"/>
</dbReference>
<dbReference type="AlphaFoldDB" id="A0A2S9QGX5"/>
<protein>
    <recommendedName>
        <fullName evidence="4">Lipoprotein</fullName>
    </recommendedName>
</protein>
<name>A0A2S9QGX5_9HYPH</name>
<proteinExistence type="predicted"/>
<gene>
    <name evidence="2" type="ORF">C5L14_04675</name>
</gene>
<dbReference type="PROSITE" id="PS51257">
    <property type="entry name" value="PROKAR_LIPOPROTEIN"/>
    <property type="match status" value="1"/>
</dbReference>
<dbReference type="InterPro" id="IPR058110">
    <property type="entry name" value="GCG_CRPN_dom"/>
</dbReference>